<evidence type="ECO:0000256" key="1">
    <source>
        <dbReference type="SAM" id="Phobius"/>
    </source>
</evidence>
<keyword evidence="1" id="KW-0812">Transmembrane</keyword>
<feature type="transmembrane region" description="Helical" evidence="1">
    <location>
        <begin position="177"/>
        <end position="197"/>
    </location>
</feature>
<dbReference type="RefSeq" id="WP_147493453.1">
    <property type="nucleotide sequence ID" value="NZ_CP041659.1"/>
</dbReference>
<keyword evidence="3" id="KW-1185">Reference proteome</keyword>
<gene>
    <name evidence="2" type="ORF">FMM02_02875</name>
</gene>
<sequence>MPFRHAHWWVLSLFPLAALAFWPNYLSVLSTSPPSFHFHGITATMWLLLLAMQSWSIHHGHRRFHRANGLVSLALFPLFLAGGATIFVGMAQRHVSAATPFSAIWPPHLAWLDFVAVGGMAYFYFQALKQRRKIGPHASHLLATALFLMPPILGRLAPLLMGIDFSQPGAFERLGPSFHLGNGATAMIAFIIAVRAGRTNGRPFAIAGGLTLLSSLLFEFPGGTAAWKQLYVHAAAIPTWPMALAATLAGAGIGWAGWVAGKRPVPAGALPA</sequence>
<proteinExistence type="predicted"/>
<accession>A0A516IQE9</accession>
<keyword evidence="1" id="KW-0472">Membrane</keyword>
<feature type="transmembrane region" description="Helical" evidence="1">
    <location>
        <begin position="36"/>
        <end position="55"/>
    </location>
</feature>
<feature type="transmembrane region" description="Helical" evidence="1">
    <location>
        <begin position="67"/>
        <end position="88"/>
    </location>
</feature>
<dbReference type="Proteomes" id="UP000321857">
    <property type="component" value="Chromosome"/>
</dbReference>
<feature type="transmembrane region" description="Helical" evidence="1">
    <location>
        <begin position="108"/>
        <end position="125"/>
    </location>
</feature>
<protein>
    <submittedName>
        <fullName evidence="2">Uncharacterized protein</fullName>
    </submittedName>
</protein>
<name>A0A516IQE9_9SPHN</name>
<keyword evidence="1" id="KW-1133">Transmembrane helix</keyword>
<evidence type="ECO:0000313" key="3">
    <source>
        <dbReference type="Proteomes" id="UP000321857"/>
    </source>
</evidence>
<reference evidence="2 3" key="1">
    <citation type="submission" date="2019-07" db="EMBL/GenBank/DDBJ databases">
        <title>Sphingomonas AE3 Genome sequencing and assembly.</title>
        <authorList>
            <person name="Kim H."/>
        </authorList>
    </citation>
    <scope>NUCLEOTIDE SEQUENCE [LARGE SCALE GENOMIC DNA]</scope>
    <source>
        <strain evidence="2 3">AE3</strain>
    </source>
</reference>
<dbReference type="KEGG" id="sxa:FMM02_02875"/>
<feature type="transmembrane region" description="Helical" evidence="1">
    <location>
        <begin position="137"/>
        <end position="157"/>
    </location>
</feature>
<dbReference type="EMBL" id="CP041659">
    <property type="protein sequence ID" value="QDP18994.1"/>
    <property type="molecule type" value="Genomic_DNA"/>
</dbReference>
<feature type="transmembrane region" description="Helical" evidence="1">
    <location>
        <begin position="204"/>
        <end position="227"/>
    </location>
</feature>
<organism evidence="2 3">
    <name type="scientific">Sphingomonas xanthus</name>
    <dbReference type="NCBI Taxonomy" id="2594473"/>
    <lineage>
        <taxon>Bacteria</taxon>
        <taxon>Pseudomonadati</taxon>
        <taxon>Pseudomonadota</taxon>
        <taxon>Alphaproteobacteria</taxon>
        <taxon>Sphingomonadales</taxon>
        <taxon>Sphingomonadaceae</taxon>
        <taxon>Sphingomonas</taxon>
    </lineage>
</organism>
<evidence type="ECO:0000313" key="2">
    <source>
        <dbReference type="EMBL" id="QDP18994.1"/>
    </source>
</evidence>
<dbReference type="OrthoDB" id="648493at2"/>
<feature type="transmembrane region" description="Helical" evidence="1">
    <location>
        <begin position="239"/>
        <end position="260"/>
    </location>
</feature>
<dbReference type="AlphaFoldDB" id="A0A516IQE9"/>